<evidence type="ECO:0000313" key="8">
    <source>
        <dbReference type="Proteomes" id="UP001199795"/>
    </source>
</evidence>
<proteinExistence type="predicted"/>
<evidence type="ECO:0000256" key="3">
    <source>
        <dbReference type="SAM" id="MobiDB-lite"/>
    </source>
</evidence>
<feature type="signal peptide" evidence="4">
    <location>
        <begin position="1"/>
        <end position="19"/>
    </location>
</feature>
<dbReference type="EMBL" id="JAKKDU010000005">
    <property type="protein sequence ID" value="MCF7567833.1"/>
    <property type="molecule type" value="Genomic_DNA"/>
</dbReference>
<dbReference type="Gene3D" id="2.60.120.200">
    <property type="match status" value="1"/>
</dbReference>
<feature type="region of interest" description="Disordered" evidence="3">
    <location>
        <begin position="951"/>
        <end position="970"/>
    </location>
</feature>
<sequence length="1193" mass="130620">MKIRLLIIILVFATYVIQAQTCDGNTFPTINQPTTCTYSYTSTGWKDSLGNPTSAPTSNGSSQSICIFEDYTGDLNFNIKGTLYIAPSVTYTGAVSSFGGSNLLVEGEVNFTNSPTFAGNNTVVGANGTININGSLIPQGDATVNNAGILNVSGDFNMGGQANFINYTGSRINVQGNSSINASLDNCGIFELFGSLSSGGSSGLKNLCSTYIHTNMNLNADYTNDALMIIDGLLNFGTAKLYNNSTILINNITLNNDDLIGNDLDSFLIVRNSAILSSGGSITGHLFYDIDDEGGFDSVCGSCTEDIDIVDDIVIPSTTNEILENCGEDIIINPIILESKLDFDGIDDYVSTPEFINSLNQVTIMAWVKSDLGNSNNMTVAGEDTGCKLWLKNGNTPTFTIKSVGNSEKEVSCSTINFNEWHHITGTYSSTTGIMSIYVDGELLNSTNVGNTGAAIQNTASSNGNFEIGRTSKNTTNREYFKGDIDEVRVFDTNLTENQIQKIIYQEIENNGGVVSGKVINKDILDFNTNSTIAWPSLIAYYPMSTIISYDRTSDFSIYNRITKLHNITTFQEETAPMPYTTSNNGDWSSQNTWQHGNVWDIENETSNKDWSIIKIKNNITTSNSHGTLGLIIDSGAKLTVNGSNELNNSWYLKLDGEIDLQNESQLVQGAESSLDVTSAGTLERDQQGTKDLYTYNYWSSPVGLSNTTSNNNSYTLPDVLSDGSVVTTPLPITFVTGYNGAPGSPATTPISIASTWIWKYANKLSDDYASWQHVKNTGTLLAGEGYTMKGVDNSATSFTEEQNYIFNGKPNNGDITLTLSAGNDYLIGNPYASAIDANEFILDNISDGAGRATTNIINGTLYFWDHFAGDTHVLREYQGGYATYSLIGGIKAVSTDTRINASGQVGTKVPQQYIPVSQGFFVTADEGGSVTFKNSQRIFKTEAVDPSQFLKGKKDKTSTTKNNSNDNRQKIRLILDSPKGYHRQLLVGVDSSATNGIDKGYDAPLIENNVEDLFWIFNNKNFVIQAVSNFNDNQILPLGIKINQEGLASIKIDELENIHNNKKIYLHDKELSIYHNLKKNKYDVHLAVGEYLNRFEITFSKKSHSLSTDEISNNHIEVFFSNKESNVIVHNPNAQLIESVEMINILGQTLFKFKINSNDDYLKYKASQMKTGTYILKIETEYGKISKKVLIK</sequence>
<dbReference type="InterPro" id="IPR026444">
    <property type="entry name" value="Secre_tail"/>
</dbReference>
<dbReference type="GO" id="GO:0004553">
    <property type="term" value="F:hydrolase activity, hydrolyzing O-glycosyl compounds"/>
    <property type="evidence" value="ECO:0007669"/>
    <property type="project" value="UniProtKB-ARBA"/>
</dbReference>
<accession>A0AAE3JK79</accession>
<evidence type="ECO:0000256" key="1">
    <source>
        <dbReference type="ARBA" id="ARBA00022729"/>
    </source>
</evidence>
<feature type="chain" id="PRO_5042176375" evidence="4">
    <location>
        <begin position="20"/>
        <end position="1193"/>
    </location>
</feature>
<dbReference type="Pfam" id="PF13385">
    <property type="entry name" value="Laminin_G_3"/>
    <property type="match status" value="1"/>
</dbReference>
<dbReference type="SMART" id="SM00159">
    <property type="entry name" value="PTX"/>
    <property type="match status" value="1"/>
</dbReference>
<evidence type="ECO:0000256" key="4">
    <source>
        <dbReference type="SAM" id="SignalP"/>
    </source>
</evidence>
<protein>
    <submittedName>
        <fullName evidence="7">T9SS type A sorting domain-containing protein</fullName>
    </submittedName>
</protein>
<evidence type="ECO:0000259" key="5">
    <source>
        <dbReference type="SMART" id="SM00159"/>
    </source>
</evidence>
<comment type="caution">
    <text evidence="7">The sequence shown here is derived from an EMBL/GenBank/DDBJ whole genome shotgun (WGS) entry which is preliminary data.</text>
</comment>
<dbReference type="SMART" id="SM00560">
    <property type="entry name" value="LamGL"/>
    <property type="match status" value="1"/>
</dbReference>
<dbReference type="InterPro" id="IPR001759">
    <property type="entry name" value="PTX_dom"/>
</dbReference>
<dbReference type="InterPro" id="IPR006558">
    <property type="entry name" value="LamG-like"/>
</dbReference>
<dbReference type="GO" id="GO:0005975">
    <property type="term" value="P:carbohydrate metabolic process"/>
    <property type="evidence" value="ECO:0007669"/>
    <property type="project" value="UniProtKB-ARBA"/>
</dbReference>
<evidence type="ECO:0000256" key="2">
    <source>
        <dbReference type="ARBA" id="ARBA00023157"/>
    </source>
</evidence>
<keyword evidence="2" id="KW-1015">Disulfide bond</keyword>
<name>A0AAE3JK79_9FLAO</name>
<feature type="domain" description="Pentraxin (PTX)" evidence="5">
    <location>
        <begin position="333"/>
        <end position="536"/>
    </location>
</feature>
<dbReference type="SUPFAM" id="SSF49899">
    <property type="entry name" value="Concanavalin A-like lectins/glucanases"/>
    <property type="match status" value="1"/>
</dbReference>
<dbReference type="AlphaFoldDB" id="A0AAE3JK79"/>
<organism evidence="7 8">
    <name type="scientific">Wocania arenilitoris</name>
    <dbReference type="NCBI Taxonomy" id="2044858"/>
    <lineage>
        <taxon>Bacteria</taxon>
        <taxon>Pseudomonadati</taxon>
        <taxon>Bacteroidota</taxon>
        <taxon>Flavobacteriia</taxon>
        <taxon>Flavobacteriales</taxon>
        <taxon>Flavobacteriaceae</taxon>
        <taxon>Wocania</taxon>
    </lineage>
</organism>
<gene>
    <name evidence="7" type="ORF">L3X37_05570</name>
</gene>
<keyword evidence="8" id="KW-1185">Reference proteome</keyword>
<dbReference type="Proteomes" id="UP001199795">
    <property type="component" value="Unassembled WGS sequence"/>
</dbReference>
<evidence type="ECO:0000259" key="6">
    <source>
        <dbReference type="SMART" id="SM00560"/>
    </source>
</evidence>
<feature type="domain" description="LamG-like jellyroll fold" evidence="6">
    <location>
        <begin position="360"/>
        <end position="498"/>
    </location>
</feature>
<dbReference type="PANTHER" id="PTHR47635:SF2">
    <property type="entry name" value="LAMG-LIKE JELLYROLL FOLD DOMAIN-CONTAINING PROTEIN"/>
    <property type="match status" value="1"/>
</dbReference>
<evidence type="ECO:0000313" key="7">
    <source>
        <dbReference type="EMBL" id="MCF7567833.1"/>
    </source>
</evidence>
<reference evidence="7" key="1">
    <citation type="submission" date="2022-01" db="EMBL/GenBank/DDBJ databases">
        <title>Draft genome sequence of Sabulilitoribacter arenilitoris KCTC 52401.</title>
        <authorList>
            <person name="Oh J.-S."/>
        </authorList>
    </citation>
    <scope>NUCLEOTIDE SEQUENCE</scope>
    <source>
        <strain evidence="7">HMF6543</strain>
    </source>
</reference>
<dbReference type="InterPro" id="IPR013320">
    <property type="entry name" value="ConA-like_dom_sf"/>
</dbReference>
<dbReference type="RefSeq" id="WP_237239182.1">
    <property type="nucleotide sequence ID" value="NZ_JAKKDU010000005.1"/>
</dbReference>
<keyword evidence="1 4" id="KW-0732">Signal</keyword>
<dbReference type="NCBIfam" id="TIGR04183">
    <property type="entry name" value="Por_Secre_tail"/>
    <property type="match status" value="1"/>
</dbReference>
<dbReference type="PANTHER" id="PTHR47635">
    <property type="entry name" value="CUB DOMAIN-CONTAINING PROTEIN"/>
    <property type="match status" value="1"/>
</dbReference>